<reference evidence="1" key="1">
    <citation type="submission" date="2021-06" db="EMBL/GenBank/DDBJ databases">
        <authorList>
            <consortium name="DOE Joint Genome Institute"/>
            <person name="Mondo S.J."/>
            <person name="Amses K.R."/>
            <person name="Simmons D.R."/>
            <person name="Longcore J.E."/>
            <person name="Seto K."/>
            <person name="Alves G.H."/>
            <person name="Bonds A.E."/>
            <person name="Quandt C.A."/>
            <person name="Davis W.J."/>
            <person name="Chang Y."/>
            <person name="Letcher P.M."/>
            <person name="Powell M.J."/>
            <person name="Kuo A."/>
            <person name="Labutti K."/>
            <person name="Pangilinan J."/>
            <person name="Andreopoulos W."/>
            <person name="Tritt A."/>
            <person name="Riley R."/>
            <person name="Hundley H."/>
            <person name="Johnson J."/>
            <person name="Lipzen A."/>
            <person name="Barry K."/>
            <person name="Berbee M.L."/>
            <person name="Buchler N.E."/>
            <person name="Grigoriev I.V."/>
            <person name="Spatafora J.W."/>
            <person name="Stajich J.E."/>
            <person name="James T.Y."/>
        </authorList>
    </citation>
    <scope>NUCLEOTIDE SEQUENCE</scope>
    <source>
        <strain evidence="1">AG</strain>
    </source>
</reference>
<dbReference type="Proteomes" id="UP001206595">
    <property type="component" value="Unassembled WGS sequence"/>
</dbReference>
<gene>
    <name evidence="1" type="ORF">K450DRAFT_237652</name>
</gene>
<dbReference type="GeneID" id="75913805"/>
<dbReference type="AlphaFoldDB" id="A0AAD5EC78"/>
<evidence type="ECO:0000313" key="1">
    <source>
        <dbReference type="EMBL" id="KAI8580265.1"/>
    </source>
</evidence>
<dbReference type="EMBL" id="MU620913">
    <property type="protein sequence ID" value="KAI8580265.1"/>
    <property type="molecule type" value="Genomic_DNA"/>
</dbReference>
<protein>
    <submittedName>
        <fullName evidence="1">Uncharacterized protein</fullName>
    </submittedName>
</protein>
<proteinExistence type="predicted"/>
<accession>A0AAD5EC78</accession>
<dbReference type="RefSeq" id="XP_051445269.1">
    <property type="nucleotide sequence ID" value="XM_051588460.1"/>
</dbReference>
<reference evidence="1" key="2">
    <citation type="journal article" date="2022" name="Proc. Natl. Acad. Sci. U.S.A.">
        <title>Diploid-dominant life cycles characterize the early evolution of Fungi.</title>
        <authorList>
            <person name="Amses K.R."/>
            <person name="Simmons D.R."/>
            <person name="Longcore J.E."/>
            <person name="Mondo S.J."/>
            <person name="Seto K."/>
            <person name="Jeronimo G.H."/>
            <person name="Bonds A.E."/>
            <person name="Quandt C.A."/>
            <person name="Davis W.J."/>
            <person name="Chang Y."/>
            <person name="Federici B.A."/>
            <person name="Kuo A."/>
            <person name="LaButti K."/>
            <person name="Pangilinan J."/>
            <person name="Andreopoulos W."/>
            <person name="Tritt A."/>
            <person name="Riley R."/>
            <person name="Hundley H."/>
            <person name="Johnson J."/>
            <person name="Lipzen A."/>
            <person name="Barry K."/>
            <person name="Lang B.F."/>
            <person name="Cuomo C.A."/>
            <person name="Buchler N.E."/>
            <person name="Grigoriev I.V."/>
            <person name="Spatafora J.W."/>
            <person name="Stajich J.E."/>
            <person name="James T.Y."/>
        </authorList>
    </citation>
    <scope>NUCLEOTIDE SEQUENCE</scope>
    <source>
        <strain evidence="1">AG</strain>
    </source>
</reference>
<keyword evidence="2" id="KW-1185">Reference proteome</keyword>
<organism evidence="1 2">
    <name type="scientific">Umbelopsis ramanniana AG</name>
    <dbReference type="NCBI Taxonomy" id="1314678"/>
    <lineage>
        <taxon>Eukaryota</taxon>
        <taxon>Fungi</taxon>
        <taxon>Fungi incertae sedis</taxon>
        <taxon>Mucoromycota</taxon>
        <taxon>Mucoromycotina</taxon>
        <taxon>Umbelopsidomycetes</taxon>
        <taxon>Umbelopsidales</taxon>
        <taxon>Umbelopsidaceae</taxon>
        <taxon>Umbelopsis</taxon>
    </lineage>
</organism>
<sequence length="168" mass="20353">MIIKNFRYHKIKHGEYDFNCTYAERKHRINMMIINNTDRTLRFHYRNSHTEDMVVIKLDRYFTKEFESRPRSTMLFKLPKATNSSWTLHCRTLDSFTRRKIVGVYAQPMHHPSLEEDHEMIKMYILLNKVAKEMKPKIAFDVNDVDSRIITEHDKKMIRTYLKNNNPV</sequence>
<comment type="caution">
    <text evidence="1">The sequence shown here is derived from an EMBL/GenBank/DDBJ whole genome shotgun (WGS) entry which is preliminary data.</text>
</comment>
<name>A0AAD5EC78_UMBRA</name>
<evidence type="ECO:0000313" key="2">
    <source>
        <dbReference type="Proteomes" id="UP001206595"/>
    </source>
</evidence>